<dbReference type="AlphaFoldDB" id="A0A4Y1RKG6"/>
<proteinExistence type="predicted"/>
<feature type="non-terminal residue" evidence="1">
    <location>
        <position position="1"/>
    </location>
</feature>
<organism evidence="1">
    <name type="scientific">Prunus dulcis</name>
    <name type="common">Almond</name>
    <name type="synonym">Amygdalus dulcis</name>
    <dbReference type="NCBI Taxonomy" id="3755"/>
    <lineage>
        <taxon>Eukaryota</taxon>
        <taxon>Viridiplantae</taxon>
        <taxon>Streptophyta</taxon>
        <taxon>Embryophyta</taxon>
        <taxon>Tracheophyta</taxon>
        <taxon>Spermatophyta</taxon>
        <taxon>Magnoliopsida</taxon>
        <taxon>eudicotyledons</taxon>
        <taxon>Gunneridae</taxon>
        <taxon>Pentapetalae</taxon>
        <taxon>rosids</taxon>
        <taxon>fabids</taxon>
        <taxon>Rosales</taxon>
        <taxon>Rosaceae</taxon>
        <taxon>Amygdaloideae</taxon>
        <taxon>Amygdaleae</taxon>
        <taxon>Prunus</taxon>
    </lineage>
</organism>
<dbReference type="EMBL" id="AP019302">
    <property type="protein sequence ID" value="BBH04739.1"/>
    <property type="molecule type" value="Genomic_DNA"/>
</dbReference>
<name>A0A4Y1RKG6_PRUDU</name>
<evidence type="ECO:0000313" key="1">
    <source>
        <dbReference type="EMBL" id="BBH04739.1"/>
    </source>
</evidence>
<protein>
    <submittedName>
        <fullName evidence="1">Uncharacterized protein</fullName>
    </submittedName>
</protein>
<accession>A0A4Y1RKG6</accession>
<reference evidence="1" key="1">
    <citation type="journal article" date="2019" name="Science">
        <title>Mutation of a bHLH transcription factor allowed almond domestication.</title>
        <authorList>
            <person name="Sanchez-Perez R."/>
            <person name="Pavan S."/>
            <person name="Mazzeo R."/>
            <person name="Moldovan C."/>
            <person name="Aiese Cigliano R."/>
            <person name="Del Cueto J."/>
            <person name="Ricciardi F."/>
            <person name="Lotti C."/>
            <person name="Ricciardi L."/>
            <person name="Dicenta F."/>
            <person name="Lopez-Marques R.L."/>
            <person name="Lindberg Moller B."/>
        </authorList>
    </citation>
    <scope>NUCLEOTIDE SEQUENCE</scope>
</reference>
<sequence length="62" mass="6866">LVDLVVESNGYFRLFSIAAAAAAELCKFGKFCLNGGYFVKDFGRMDAADVLQGCYLYDLKEK</sequence>
<gene>
    <name evidence="1" type="ORF">Prudu_015956</name>
</gene>